<evidence type="ECO:0000313" key="3">
    <source>
        <dbReference type="Proteomes" id="UP000712713"/>
    </source>
</evidence>
<evidence type="ECO:0000256" key="1">
    <source>
        <dbReference type="SAM" id="Phobius"/>
    </source>
</evidence>
<keyword evidence="1" id="KW-1133">Transmembrane helix</keyword>
<feature type="transmembrane region" description="Helical" evidence="1">
    <location>
        <begin position="83"/>
        <end position="108"/>
    </location>
</feature>
<reference evidence="2" key="2">
    <citation type="submission" date="2021-09" db="EMBL/GenBank/DDBJ databases">
        <authorList>
            <person name="Gilroy R."/>
        </authorList>
    </citation>
    <scope>NUCLEOTIDE SEQUENCE</scope>
    <source>
        <strain evidence="2">ChiGjej3B3-7470</strain>
    </source>
</reference>
<gene>
    <name evidence="2" type="ORF">K8V15_03345</name>
</gene>
<dbReference type="AlphaFoldDB" id="A0A921JQF8"/>
<evidence type="ECO:0000313" key="2">
    <source>
        <dbReference type="EMBL" id="HJE51007.1"/>
    </source>
</evidence>
<organism evidence="2 3">
    <name type="scientific">Tessaracoccus flavescens</name>
    <dbReference type="NCBI Taxonomy" id="399497"/>
    <lineage>
        <taxon>Bacteria</taxon>
        <taxon>Bacillati</taxon>
        <taxon>Actinomycetota</taxon>
        <taxon>Actinomycetes</taxon>
        <taxon>Propionibacteriales</taxon>
        <taxon>Propionibacteriaceae</taxon>
        <taxon>Tessaracoccus</taxon>
    </lineage>
</organism>
<dbReference type="Pfam" id="PF22564">
    <property type="entry name" value="HAAS"/>
    <property type="match status" value="1"/>
</dbReference>
<name>A0A921JQF8_9ACTN</name>
<reference evidence="2" key="1">
    <citation type="journal article" date="2021" name="PeerJ">
        <title>Extensive microbial diversity within the chicken gut microbiome revealed by metagenomics and culture.</title>
        <authorList>
            <person name="Gilroy R."/>
            <person name="Ravi A."/>
            <person name="Getino M."/>
            <person name="Pursley I."/>
            <person name="Horton D.L."/>
            <person name="Alikhan N.F."/>
            <person name="Baker D."/>
            <person name="Gharbi K."/>
            <person name="Hall N."/>
            <person name="Watson M."/>
            <person name="Adriaenssens E.M."/>
            <person name="Foster-Nyarko E."/>
            <person name="Jarju S."/>
            <person name="Secka A."/>
            <person name="Antonio M."/>
            <person name="Oren A."/>
            <person name="Chaudhuri R.R."/>
            <person name="La Ragione R."/>
            <person name="Hildebrand F."/>
            <person name="Pallen M.J."/>
        </authorList>
    </citation>
    <scope>NUCLEOTIDE SEQUENCE</scope>
    <source>
        <strain evidence="2">ChiGjej3B3-7470</strain>
    </source>
</reference>
<keyword evidence="1" id="KW-0812">Transmembrane</keyword>
<proteinExistence type="predicted"/>
<sequence length="165" mass="18347">MNVNQYTDDLALELRLLDVPGDRIGQILAEVEAHVADTDEDPVDAFGDAREYARQFAGPDAPRDVDSDNFFIRFFGSFRAKEWLMLICGTVGTFLGITLLLSGVFAMLQPDRPAIFGLPVWAAIAIGLALLASWGVWFLRIPKDPIVDPRSGKPVDWDLKGRRRS</sequence>
<protein>
    <submittedName>
        <fullName evidence="2">Uncharacterized protein</fullName>
    </submittedName>
</protein>
<comment type="caution">
    <text evidence="2">The sequence shown here is derived from an EMBL/GenBank/DDBJ whole genome shotgun (WGS) entry which is preliminary data.</text>
</comment>
<dbReference type="EMBL" id="DYZF01000079">
    <property type="protein sequence ID" value="HJE51007.1"/>
    <property type="molecule type" value="Genomic_DNA"/>
</dbReference>
<accession>A0A921JQF8</accession>
<feature type="transmembrane region" description="Helical" evidence="1">
    <location>
        <begin position="114"/>
        <end position="139"/>
    </location>
</feature>
<dbReference type="Proteomes" id="UP000712713">
    <property type="component" value="Unassembled WGS sequence"/>
</dbReference>
<keyword evidence="1" id="KW-0472">Membrane</keyword>